<evidence type="ECO:0000256" key="1">
    <source>
        <dbReference type="ARBA" id="ARBA00023015"/>
    </source>
</evidence>
<dbReference type="GO" id="GO:0045892">
    <property type="term" value="P:negative regulation of DNA-templated transcription"/>
    <property type="evidence" value="ECO:0007669"/>
    <property type="project" value="TreeGrafter"/>
</dbReference>
<dbReference type="GO" id="GO:0003700">
    <property type="term" value="F:DNA-binding transcription factor activity"/>
    <property type="evidence" value="ECO:0007669"/>
    <property type="project" value="TreeGrafter"/>
</dbReference>
<keyword evidence="7" id="KW-1185">Reference proteome</keyword>
<name>A0A5C8NTQ6_9BACI</name>
<dbReference type="RefSeq" id="WP_147667250.1">
    <property type="nucleotide sequence ID" value="NZ_VDUW01000005.1"/>
</dbReference>
<dbReference type="PANTHER" id="PTHR30136:SF24">
    <property type="entry name" value="HTH-TYPE TRANSCRIPTIONAL REPRESSOR ALLR"/>
    <property type="match status" value="1"/>
</dbReference>
<dbReference type="InterPro" id="IPR036390">
    <property type="entry name" value="WH_DNA-bd_sf"/>
</dbReference>
<dbReference type="InterPro" id="IPR014757">
    <property type="entry name" value="Tscrpt_reg_IclR_C"/>
</dbReference>
<accession>A0A5C8NTQ6</accession>
<keyword evidence="2" id="KW-0238">DNA-binding</keyword>
<comment type="caution">
    <text evidence="6">The sequence shown here is derived from an EMBL/GenBank/DDBJ whole genome shotgun (WGS) entry which is preliminary data.</text>
</comment>
<evidence type="ECO:0000259" key="5">
    <source>
        <dbReference type="PROSITE" id="PS51078"/>
    </source>
</evidence>
<dbReference type="PROSITE" id="PS51078">
    <property type="entry name" value="ICLR_ED"/>
    <property type="match status" value="1"/>
</dbReference>
<proteinExistence type="predicted"/>
<evidence type="ECO:0000313" key="7">
    <source>
        <dbReference type="Proteomes" id="UP000321574"/>
    </source>
</evidence>
<organism evidence="6 7">
    <name type="scientific">Cerasibacillus terrae</name>
    <dbReference type="NCBI Taxonomy" id="2498845"/>
    <lineage>
        <taxon>Bacteria</taxon>
        <taxon>Bacillati</taxon>
        <taxon>Bacillota</taxon>
        <taxon>Bacilli</taxon>
        <taxon>Bacillales</taxon>
        <taxon>Bacillaceae</taxon>
        <taxon>Cerasibacillus</taxon>
    </lineage>
</organism>
<dbReference type="InterPro" id="IPR036388">
    <property type="entry name" value="WH-like_DNA-bd_sf"/>
</dbReference>
<dbReference type="InterPro" id="IPR050707">
    <property type="entry name" value="HTH_MetabolicPath_Reg"/>
</dbReference>
<evidence type="ECO:0000256" key="2">
    <source>
        <dbReference type="ARBA" id="ARBA00023125"/>
    </source>
</evidence>
<dbReference type="SMART" id="SM00346">
    <property type="entry name" value="HTH_ICLR"/>
    <property type="match status" value="1"/>
</dbReference>
<evidence type="ECO:0000313" key="6">
    <source>
        <dbReference type="EMBL" id="TXL64447.1"/>
    </source>
</evidence>
<dbReference type="PROSITE" id="PS51077">
    <property type="entry name" value="HTH_ICLR"/>
    <property type="match status" value="1"/>
</dbReference>
<dbReference type="Pfam" id="PF01614">
    <property type="entry name" value="IclR_C"/>
    <property type="match status" value="1"/>
</dbReference>
<protein>
    <submittedName>
        <fullName evidence="6">IclR family transcriptional regulator</fullName>
    </submittedName>
</protein>
<keyword evidence="3" id="KW-0804">Transcription</keyword>
<dbReference type="EMBL" id="VDUW01000005">
    <property type="protein sequence ID" value="TXL64447.1"/>
    <property type="molecule type" value="Genomic_DNA"/>
</dbReference>
<keyword evidence="1" id="KW-0805">Transcription regulation</keyword>
<evidence type="ECO:0000259" key="4">
    <source>
        <dbReference type="PROSITE" id="PS51077"/>
    </source>
</evidence>
<reference evidence="6 7" key="1">
    <citation type="submission" date="2019-06" db="EMBL/GenBank/DDBJ databases">
        <title>Cerasibacillus sp. nov., isolated from maize field.</title>
        <authorList>
            <person name="Lin S.-Y."/>
            <person name="Tsai C.-F."/>
            <person name="Young C.-C."/>
        </authorList>
    </citation>
    <scope>NUCLEOTIDE SEQUENCE [LARGE SCALE GENOMIC DNA]</scope>
    <source>
        <strain evidence="6 7">CC-CFT480</strain>
    </source>
</reference>
<dbReference type="SUPFAM" id="SSF55781">
    <property type="entry name" value="GAF domain-like"/>
    <property type="match status" value="1"/>
</dbReference>
<dbReference type="AlphaFoldDB" id="A0A5C8NTQ6"/>
<evidence type="ECO:0000256" key="3">
    <source>
        <dbReference type="ARBA" id="ARBA00023163"/>
    </source>
</evidence>
<gene>
    <name evidence="6" type="ORF">FHP05_09000</name>
</gene>
<dbReference type="SUPFAM" id="SSF46785">
    <property type="entry name" value="Winged helix' DNA-binding domain"/>
    <property type="match status" value="1"/>
</dbReference>
<dbReference type="GO" id="GO:0003677">
    <property type="term" value="F:DNA binding"/>
    <property type="evidence" value="ECO:0007669"/>
    <property type="project" value="UniProtKB-KW"/>
</dbReference>
<sequence length="251" mass="28364">MKNKNKTVVRSMDILNLFIDHPELTFQEIIDLSGIPKTSVYRMLKSFEEMGFLEKGHDLKYRLGIIFLRFGSLVSSRLDLRGIAYPIMKELHDDVEEAINLIIRHGDEAVYIEKLDLKQKVRLYTAVGRKSPLYAGACSRIILSFLPVQDIQEYVRKTELLPYANGTITDKQELYQMIEEARINGYTVSHSELENYTTSIAAPIFNHEGEVIAGISIAGVEANYQGDNIPVFAEKVMAAADAISEKLGFVK</sequence>
<dbReference type="Proteomes" id="UP000321574">
    <property type="component" value="Unassembled WGS sequence"/>
</dbReference>
<dbReference type="OrthoDB" id="9791752at2"/>
<feature type="domain" description="HTH iclR-type" evidence="4">
    <location>
        <begin position="5"/>
        <end position="65"/>
    </location>
</feature>
<dbReference type="InterPro" id="IPR005471">
    <property type="entry name" value="Tscrpt_reg_IclR_N"/>
</dbReference>
<dbReference type="InterPro" id="IPR029016">
    <property type="entry name" value="GAF-like_dom_sf"/>
</dbReference>
<dbReference type="PANTHER" id="PTHR30136">
    <property type="entry name" value="HELIX-TURN-HELIX TRANSCRIPTIONAL REGULATOR, ICLR FAMILY"/>
    <property type="match status" value="1"/>
</dbReference>
<dbReference type="Gene3D" id="1.10.10.10">
    <property type="entry name" value="Winged helix-like DNA-binding domain superfamily/Winged helix DNA-binding domain"/>
    <property type="match status" value="1"/>
</dbReference>
<dbReference type="Pfam" id="PF09339">
    <property type="entry name" value="HTH_IclR"/>
    <property type="match status" value="1"/>
</dbReference>
<dbReference type="Gene3D" id="3.30.450.40">
    <property type="match status" value="1"/>
</dbReference>
<feature type="domain" description="IclR-ED" evidence="5">
    <location>
        <begin position="66"/>
        <end position="249"/>
    </location>
</feature>